<keyword evidence="2" id="KW-1185">Reference proteome</keyword>
<accession>A0A7J7N489</accession>
<proteinExistence type="predicted"/>
<feature type="non-terminal residue" evidence="1">
    <location>
        <position position="1"/>
    </location>
</feature>
<reference evidence="1 2" key="1">
    <citation type="journal article" date="2020" name="IScience">
        <title>Genome Sequencing of the Endangered Kingdonia uniflora (Circaeasteraceae, Ranunculales) Reveals Potential Mechanisms of Evolutionary Specialization.</title>
        <authorList>
            <person name="Sun Y."/>
            <person name="Deng T."/>
            <person name="Zhang A."/>
            <person name="Moore M.J."/>
            <person name="Landis J.B."/>
            <person name="Lin N."/>
            <person name="Zhang H."/>
            <person name="Zhang X."/>
            <person name="Huang J."/>
            <person name="Zhang X."/>
            <person name="Sun H."/>
            <person name="Wang H."/>
        </authorList>
    </citation>
    <scope>NUCLEOTIDE SEQUENCE [LARGE SCALE GENOMIC DNA]</scope>
    <source>
        <strain evidence="1">TB1705</strain>
        <tissue evidence="1">Leaf</tissue>
    </source>
</reference>
<gene>
    <name evidence="1" type="ORF">GIB67_021930</name>
</gene>
<evidence type="ECO:0000313" key="1">
    <source>
        <dbReference type="EMBL" id="KAF6162009.1"/>
    </source>
</evidence>
<organism evidence="1 2">
    <name type="scientific">Kingdonia uniflora</name>
    <dbReference type="NCBI Taxonomy" id="39325"/>
    <lineage>
        <taxon>Eukaryota</taxon>
        <taxon>Viridiplantae</taxon>
        <taxon>Streptophyta</taxon>
        <taxon>Embryophyta</taxon>
        <taxon>Tracheophyta</taxon>
        <taxon>Spermatophyta</taxon>
        <taxon>Magnoliopsida</taxon>
        <taxon>Ranunculales</taxon>
        <taxon>Circaeasteraceae</taxon>
        <taxon>Kingdonia</taxon>
    </lineage>
</organism>
<dbReference type="Proteomes" id="UP000541444">
    <property type="component" value="Unassembled WGS sequence"/>
</dbReference>
<comment type="caution">
    <text evidence="1">The sequence shown here is derived from an EMBL/GenBank/DDBJ whole genome shotgun (WGS) entry which is preliminary data.</text>
</comment>
<name>A0A7J7N489_9MAGN</name>
<dbReference type="EMBL" id="JACGCM010001064">
    <property type="protein sequence ID" value="KAF6162009.1"/>
    <property type="molecule type" value="Genomic_DNA"/>
</dbReference>
<dbReference type="AlphaFoldDB" id="A0A7J7N489"/>
<evidence type="ECO:0000313" key="2">
    <source>
        <dbReference type="Proteomes" id="UP000541444"/>
    </source>
</evidence>
<protein>
    <submittedName>
        <fullName evidence="1">Uncharacterized protein</fullName>
    </submittedName>
</protein>
<sequence>RECQLERLDAKSRELEYARYFSEVERERHKCRVENLPIEIVVEMGSLSVNEVSTSGRTTGSDSEVEVGLEQFLSFPGQLISYPPSSDAFQEFCVKSHVERKESLLDEVTEEEAELKFVLEGLDFSRKKRVDSWSKKI</sequence>